<gene>
    <name evidence="2" type="ORF">O0S08_07710</name>
</gene>
<evidence type="ECO:0000313" key="3">
    <source>
        <dbReference type="Proteomes" id="UP001164459"/>
    </source>
</evidence>
<evidence type="ECO:0000313" key="2">
    <source>
        <dbReference type="EMBL" id="WAS96035.1"/>
    </source>
</evidence>
<feature type="region of interest" description="Disordered" evidence="1">
    <location>
        <begin position="62"/>
        <end position="85"/>
    </location>
</feature>
<accession>A0ABY7HAA3</accession>
<organism evidence="2 3">
    <name type="scientific">Nannocystis punicea</name>
    <dbReference type="NCBI Taxonomy" id="2995304"/>
    <lineage>
        <taxon>Bacteria</taxon>
        <taxon>Pseudomonadati</taxon>
        <taxon>Myxococcota</taxon>
        <taxon>Polyangia</taxon>
        <taxon>Nannocystales</taxon>
        <taxon>Nannocystaceae</taxon>
        <taxon>Nannocystis</taxon>
    </lineage>
</organism>
<reference evidence="2" key="1">
    <citation type="submission" date="2022-11" db="EMBL/GenBank/DDBJ databases">
        <title>Minimal conservation of predation-associated metabolite biosynthetic gene clusters underscores biosynthetic potential of Myxococcota including descriptions for ten novel species: Archangium lansinium sp. nov., Myxococcus landrumus sp. nov., Nannocystis bai.</title>
        <authorList>
            <person name="Ahearne A."/>
            <person name="Stevens C."/>
            <person name="Dowd S."/>
        </authorList>
    </citation>
    <scope>NUCLEOTIDE SEQUENCE</scope>
    <source>
        <strain evidence="2">Fl3</strain>
    </source>
</reference>
<evidence type="ECO:0000256" key="1">
    <source>
        <dbReference type="SAM" id="MobiDB-lite"/>
    </source>
</evidence>
<proteinExistence type="predicted"/>
<dbReference type="EMBL" id="CP114040">
    <property type="protein sequence ID" value="WAS96035.1"/>
    <property type="molecule type" value="Genomic_DNA"/>
</dbReference>
<keyword evidence="3" id="KW-1185">Reference proteome</keyword>
<dbReference type="Proteomes" id="UP001164459">
    <property type="component" value="Chromosome"/>
</dbReference>
<dbReference type="RefSeq" id="WP_269038377.1">
    <property type="nucleotide sequence ID" value="NZ_CP114040.1"/>
</dbReference>
<name>A0ABY7HAA3_9BACT</name>
<protein>
    <submittedName>
        <fullName evidence="2">Uncharacterized protein</fullName>
    </submittedName>
</protein>
<sequence>MSSRSLKARIVCQEIEATVIHCIARDLDVPIHAASVIRRLFLVEGCAGEPLCVEVFGSAHHTPTGERGEPDLQAPAPPTERHEEDLGEAPQDMYLNDGVLASVAAGLVRPVGGPFKRNRSSKSIYRYMRLTATGRILAAQYIRMEAAAKARKLCLAATPFEDQVKQDHRDGRLSLKSPKPSR</sequence>